<dbReference type="InterPro" id="IPR038718">
    <property type="entry name" value="SNF2-like_sf"/>
</dbReference>
<dbReference type="InterPro" id="IPR027417">
    <property type="entry name" value="P-loop_NTPase"/>
</dbReference>
<keyword evidence="5" id="KW-1185">Reference proteome</keyword>
<evidence type="ECO:0000259" key="2">
    <source>
        <dbReference type="PROSITE" id="PS51192"/>
    </source>
</evidence>
<dbReference type="Proteomes" id="UP000560658">
    <property type="component" value="Unassembled WGS sequence"/>
</dbReference>
<dbReference type="Pfam" id="PF00271">
    <property type="entry name" value="Helicase_C"/>
    <property type="match status" value="1"/>
</dbReference>
<dbReference type="Gene3D" id="3.40.50.300">
    <property type="entry name" value="P-loop containing nucleotide triphosphate hydrolases"/>
    <property type="match status" value="1"/>
</dbReference>
<dbReference type="Gene3D" id="3.40.50.10810">
    <property type="entry name" value="Tandem AAA-ATPase domain"/>
    <property type="match status" value="2"/>
</dbReference>
<dbReference type="PROSITE" id="PS51192">
    <property type="entry name" value="HELICASE_ATP_BIND_1"/>
    <property type="match status" value="1"/>
</dbReference>
<proteinExistence type="predicted"/>
<organism evidence="4 5">
    <name type="scientific">Bacteroides reticulotermitis</name>
    <dbReference type="NCBI Taxonomy" id="1133319"/>
    <lineage>
        <taxon>Bacteria</taxon>
        <taxon>Pseudomonadati</taxon>
        <taxon>Bacteroidota</taxon>
        <taxon>Bacteroidia</taxon>
        <taxon>Bacteroidales</taxon>
        <taxon>Bacteroidaceae</taxon>
        <taxon>Bacteroides</taxon>
    </lineage>
</organism>
<dbReference type="RefSeq" id="WP_183208348.1">
    <property type="nucleotide sequence ID" value="NZ_JACIER010000006.1"/>
</dbReference>
<dbReference type="SUPFAM" id="SSF52540">
    <property type="entry name" value="P-loop containing nucleoside triphosphate hydrolases"/>
    <property type="match status" value="2"/>
</dbReference>
<dbReference type="CDD" id="cd18793">
    <property type="entry name" value="SF2_C_SNF"/>
    <property type="match status" value="1"/>
</dbReference>
<name>A0A840D6N9_9BACE</name>
<evidence type="ECO:0000313" key="4">
    <source>
        <dbReference type="EMBL" id="MBB4044063.1"/>
    </source>
</evidence>
<keyword evidence="4" id="KW-0347">Helicase</keyword>
<dbReference type="SMART" id="SM00487">
    <property type="entry name" value="DEXDc"/>
    <property type="match status" value="1"/>
</dbReference>
<dbReference type="InterPro" id="IPR001650">
    <property type="entry name" value="Helicase_C-like"/>
</dbReference>
<evidence type="ECO:0000256" key="1">
    <source>
        <dbReference type="ARBA" id="ARBA00022801"/>
    </source>
</evidence>
<reference evidence="4" key="1">
    <citation type="submission" date="2020-08" db="EMBL/GenBank/DDBJ databases">
        <title>Genomic Encyclopedia of Type Strains, Phase IV (KMG-IV): sequencing the most valuable type-strain genomes for metagenomic binning, comparative biology and taxonomic classification.</title>
        <authorList>
            <person name="Goeker M."/>
        </authorList>
    </citation>
    <scope>NUCLEOTIDE SEQUENCE [LARGE SCALE GENOMIC DNA]</scope>
    <source>
        <strain evidence="4">DSM 105720</strain>
    </source>
</reference>
<dbReference type="GO" id="GO:0005524">
    <property type="term" value="F:ATP binding"/>
    <property type="evidence" value="ECO:0007669"/>
    <property type="project" value="InterPro"/>
</dbReference>
<dbReference type="SMART" id="SM00490">
    <property type="entry name" value="HELICc"/>
    <property type="match status" value="1"/>
</dbReference>
<dbReference type="Pfam" id="PF00176">
    <property type="entry name" value="SNF2-rel_dom"/>
    <property type="match status" value="1"/>
</dbReference>
<dbReference type="PANTHER" id="PTHR10799">
    <property type="entry name" value="SNF2/RAD54 HELICASE FAMILY"/>
    <property type="match status" value="1"/>
</dbReference>
<dbReference type="InterPro" id="IPR049730">
    <property type="entry name" value="SNF2/RAD54-like_C"/>
</dbReference>
<keyword evidence="4" id="KW-0547">Nucleotide-binding</keyword>
<gene>
    <name evidence="4" type="ORF">GGR06_001852</name>
</gene>
<protein>
    <submittedName>
        <fullName evidence="4">Superfamily II DNA or RNA helicase</fullName>
    </submittedName>
</protein>
<evidence type="ECO:0000313" key="5">
    <source>
        <dbReference type="Proteomes" id="UP000560658"/>
    </source>
</evidence>
<dbReference type="EMBL" id="JACIER010000006">
    <property type="protein sequence ID" value="MBB4044063.1"/>
    <property type="molecule type" value="Genomic_DNA"/>
</dbReference>
<evidence type="ECO:0000259" key="3">
    <source>
        <dbReference type="PROSITE" id="PS51194"/>
    </source>
</evidence>
<feature type="domain" description="Helicase C-terminal" evidence="3">
    <location>
        <begin position="850"/>
        <end position="998"/>
    </location>
</feature>
<sequence length="1011" mass="116759">MREKPSTEEVIIVFTEHPVLGPLLTPYLAERDENGTYHLMEQAFHASPERFAKMSEAERQTIEIASHYAEKYLMEVYSREKTVARFLRKLSEEPERFKTVIRPFIEKKLLEILALIRSNNLPLYQKQARSKLLYAHHACEVHPHDVEIHFTFQADPHNFRYELKCRYEKQDLSLTELKPVIALTSSPTTLFLGMHLYFFPHIESMRILPFTKKRSISVDASQTQKYIDNIVIPVARYHDITTRGLTIVEEKLSGEALLTIEDTVYGEQMIRLNYRYGTYNFTPGSADEMKKIIYRKGTDEICFFLRDAGFEENRLQMLADAGLQRFGEAHFQLAPATTEKTISEWISHHREMLQNSFRLTGNRENAPYCLDEIRIEQSYSNEPDWFELHITVVIGKLRIPFSRFRKHILEEKREYLLPDGRMFLLPEEWFSKYGNLVKIGDQSEKGIRIKRTYVGAVYSALNEQSLKEFPAKSEIKAIPVPQGLKAKLRPYQQKGFSWMMQLHEYGFGGCLADDMGLGKTLQTLTLLQHIYKPQEPASIPSEAVRQPDSPIVVPAVVESNGQYALFSDDSADSLLPGTREIREQHTSLPTKPAEPAEEACRKPASLIVVPTSLLHNWRREAKRFTTLSMGEYNSTTVIPKKRPELFFKRYHLIFTSYGMMRNNIDIFSSYRFEYVVLDESQNIKSSDSLTFRSAIQLQSNHRLVLTGTPIENSLKDLWSQFRFLQPDLLEDESTFQRHFITPIRQGNTRLEGQLQQLVAPFILRRSKSEVAPELPPLTEEIIYCDMSREQEAQYEQEKNSLRNTLLNRPAHVDRLHTFSVLNGILRLRQLACHPQLILPDFTGVSGKAEQIIETFGTLRSEGHKVLIFSSFVKHLEILAETFRQRGWKYALLTGSTNNRPTEIAHFTDQDDVQAFLISLKAGGVGLNLTQADYVFIIDPWWNPAAESQAIARAHRIGQDKQVIAYRFITQNSIEEKILHLQEDKKKLAEIFITDNDASPVLTDKQWASLLD</sequence>
<dbReference type="InterPro" id="IPR014001">
    <property type="entry name" value="Helicase_ATP-bd"/>
</dbReference>
<comment type="caution">
    <text evidence="4">The sequence shown here is derived from an EMBL/GenBank/DDBJ whole genome shotgun (WGS) entry which is preliminary data.</text>
</comment>
<feature type="domain" description="Helicase ATP-binding" evidence="2">
    <location>
        <begin position="500"/>
        <end position="727"/>
    </location>
</feature>
<accession>A0A840D6N9</accession>
<dbReference type="InterPro" id="IPR000330">
    <property type="entry name" value="SNF2_N"/>
</dbReference>
<dbReference type="GO" id="GO:0016787">
    <property type="term" value="F:hydrolase activity"/>
    <property type="evidence" value="ECO:0007669"/>
    <property type="project" value="UniProtKB-KW"/>
</dbReference>
<dbReference type="PROSITE" id="PS51194">
    <property type="entry name" value="HELICASE_CTER"/>
    <property type="match status" value="1"/>
</dbReference>
<dbReference type="AlphaFoldDB" id="A0A840D6N9"/>
<keyword evidence="4" id="KW-0067">ATP-binding</keyword>
<keyword evidence="1" id="KW-0378">Hydrolase</keyword>
<dbReference type="GO" id="GO:0004386">
    <property type="term" value="F:helicase activity"/>
    <property type="evidence" value="ECO:0007669"/>
    <property type="project" value="UniProtKB-KW"/>
</dbReference>